<accession>A0A3N2DBH7</accession>
<name>A0A3N2DBH7_9MICO</name>
<keyword evidence="2" id="KW-1185">Reference proteome</keyword>
<dbReference type="AlphaFoldDB" id="A0A3N2DBH7"/>
<reference evidence="1 2" key="1">
    <citation type="submission" date="2018-11" db="EMBL/GenBank/DDBJ databases">
        <title>Sequencing the genomes of 1000 actinobacteria strains.</title>
        <authorList>
            <person name="Klenk H.-P."/>
        </authorList>
    </citation>
    <scope>NUCLEOTIDE SEQUENCE [LARGE SCALE GENOMIC DNA]</scope>
    <source>
        <strain evidence="1 2">DSM 13521</strain>
    </source>
</reference>
<proteinExistence type="predicted"/>
<dbReference type="EMBL" id="RKHQ01000001">
    <property type="protein sequence ID" value="ROR97008.1"/>
    <property type="molecule type" value="Genomic_DNA"/>
</dbReference>
<evidence type="ECO:0000313" key="2">
    <source>
        <dbReference type="Proteomes" id="UP000275356"/>
    </source>
</evidence>
<sequence length="939" mass="101360">MSDVTHDSGRTVDVTDAAGTIRDWVSSPVWATPCEDLDRFLALDGEPWGEGRWVLTNGPDVGPFKERLAAAHPIDEPAELPEIVEGGPVGWAVEGRAVSGTWRRRRTGWDGYVDWSAFCFTPEYRCAVAATVVEVDQAEWRTLEIATTGPFVLWLNGEVVLRGRTVSYMEPEVHRVRVRLPSRTSTIHVATWQVAFRECRHIVRLRVLGLPVRVVLPSPGADETAARLAGAVLETIASRSWAVEGTEGTLEAPPGVALRIRVSEGPWQHVVADDEGRVRYGLGEAEEMVDEGGDTERSAGASMLTSGESVVEVGVDDPRCPRTVALRVAVLPPGSRETAVGGPEQWRREVLAQVTGELAEEGIPRETGVASVLARHALDPATRVTADDVASALHRVVTRGDCADFEAVALVTAWRLVPAAQWDPGVRESVEEALTGLKYWITQPGLDAMCYFTENHQLVWHTAEHLVGSAFPDVAFAVDGRSGREHAAEGLVRAARWIERKLSGGFSEFDSNAYLAIDSYALVSLVELGEDEDLRAAATTLLDKILLTLTANSWRGIHGAAHGRSYVHTLRSSRYEETSPILRLIAGVGTLNDAVLPVTALALARRYEIPDVVRRIVSDPPPVWYGRQVYRGALAFERDLLARPYRSDVRVWRTPDVMLSSVQDYRAGLPGLQEHLWGATLGREAQVFVTHPANADTGSSARPNGWVGHRVLPRVHQERNALIHLQRFVDSDPARYTHLWLPLAQFDEHRVDGDWLLARRGDGYVAVATDGGLAPVTRGDVAFQEWRSASGGAAWVATVGSRAEDGSFDAWVERVLAGRLTWGAAGVDGPAVVWERSGEPDLALTFDGPFLVGGRPAGFVDGRPERDPHLDNPAVRLEFGQDEAIAAWGGATLRLPVGAAIAAADRAAERGAALAGAAVAGAALAGAGVAPAGGGPDGR</sequence>
<dbReference type="Proteomes" id="UP000275356">
    <property type="component" value="Unassembled WGS sequence"/>
</dbReference>
<comment type="caution">
    <text evidence="1">The sequence shown here is derived from an EMBL/GenBank/DDBJ whole genome shotgun (WGS) entry which is preliminary data.</text>
</comment>
<evidence type="ECO:0000313" key="1">
    <source>
        <dbReference type="EMBL" id="ROR97008.1"/>
    </source>
</evidence>
<protein>
    <submittedName>
        <fullName evidence="1">Uncharacterized protein</fullName>
    </submittedName>
</protein>
<organism evidence="1 2">
    <name type="scientific">Salana multivorans</name>
    <dbReference type="NCBI Taxonomy" id="120377"/>
    <lineage>
        <taxon>Bacteria</taxon>
        <taxon>Bacillati</taxon>
        <taxon>Actinomycetota</taxon>
        <taxon>Actinomycetes</taxon>
        <taxon>Micrococcales</taxon>
        <taxon>Beutenbergiaceae</taxon>
        <taxon>Salana</taxon>
    </lineage>
</organism>
<gene>
    <name evidence="1" type="ORF">EDD28_1601</name>
</gene>